<sequence>MNKKFLFIGGFFLLIVAGVSLITFYPMQSMQSNAIEMHQENEKTVYTITQKEGQYITIQSKDLRTNTSEEELSTRSSQLLATITYKATFGDVKKEGKVASEIRLSVSDTKYGELDSYGGSRSFDTEYCAFVPYTQYKNKAVGVFVFSNRQQTIEAVKKDPEKAKDKISQEDVLLEQIIELKER</sequence>
<proteinExistence type="predicted"/>
<name>S0P0R3_9ENTE</name>
<dbReference type="PATRIC" id="fig|1140003.3.peg.1147"/>
<protein>
    <submittedName>
        <fullName evidence="1">Uncharacterized protein</fullName>
    </submittedName>
</protein>
<reference evidence="1 2" key="1">
    <citation type="submission" date="2013-03" db="EMBL/GenBank/DDBJ databases">
        <title>The Genome Sequence of Enterococcus sulfureus ATCC_49903 (PacBio/Illumina hybrid assembly).</title>
        <authorList>
            <consortium name="The Broad Institute Genomics Platform"/>
            <consortium name="The Broad Institute Genome Sequencing Center for Infectious Disease"/>
            <person name="Earl A."/>
            <person name="Russ C."/>
            <person name="Gilmore M."/>
            <person name="Surin D."/>
            <person name="Walker B."/>
            <person name="Young S."/>
            <person name="Zeng Q."/>
            <person name="Gargeya S."/>
            <person name="Fitzgerald M."/>
            <person name="Haas B."/>
            <person name="Abouelleil A."/>
            <person name="Allen A.W."/>
            <person name="Alvarado L."/>
            <person name="Arachchi H.M."/>
            <person name="Berlin A.M."/>
            <person name="Chapman S.B."/>
            <person name="Gainer-Dewar J."/>
            <person name="Goldberg J."/>
            <person name="Griggs A."/>
            <person name="Gujja S."/>
            <person name="Hansen M."/>
            <person name="Howarth C."/>
            <person name="Imamovic A."/>
            <person name="Ireland A."/>
            <person name="Larimer J."/>
            <person name="McCowan C."/>
            <person name="Murphy C."/>
            <person name="Pearson M."/>
            <person name="Poon T.W."/>
            <person name="Priest M."/>
            <person name="Roberts A."/>
            <person name="Saif S."/>
            <person name="Shea T."/>
            <person name="Sisk P."/>
            <person name="Sykes S."/>
            <person name="Wortman J."/>
            <person name="Nusbaum C."/>
            <person name="Birren B."/>
        </authorList>
    </citation>
    <scope>NUCLEOTIDE SEQUENCE [LARGE SCALE GENOMIC DNA]</scope>
    <source>
        <strain evidence="1 2">ATCC 49903</strain>
    </source>
</reference>
<dbReference type="EMBL" id="ASWO01000005">
    <property type="protein sequence ID" value="EOT83765.1"/>
    <property type="molecule type" value="Genomic_DNA"/>
</dbReference>
<evidence type="ECO:0000313" key="1">
    <source>
        <dbReference type="EMBL" id="EOT83765.1"/>
    </source>
</evidence>
<dbReference type="STRING" id="1140003.OMY_01190"/>
<organism evidence="1 2">
    <name type="scientific">Enterococcus sulfureus ATCC 49903</name>
    <dbReference type="NCBI Taxonomy" id="1140003"/>
    <lineage>
        <taxon>Bacteria</taxon>
        <taxon>Bacillati</taxon>
        <taxon>Bacillota</taxon>
        <taxon>Bacilli</taxon>
        <taxon>Lactobacillales</taxon>
        <taxon>Enterococcaceae</taxon>
        <taxon>Enterococcus</taxon>
    </lineage>
</organism>
<dbReference type="RefSeq" id="WP_016185642.1">
    <property type="nucleotide sequence ID" value="NZ_ASWO01000005.1"/>
</dbReference>
<accession>S0P0R3</accession>
<evidence type="ECO:0000313" key="2">
    <source>
        <dbReference type="Proteomes" id="UP000015961"/>
    </source>
</evidence>
<keyword evidence="2" id="KW-1185">Reference proteome</keyword>
<dbReference type="AlphaFoldDB" id="S0P0R3"/>
<comment type="caution">
    <text evidence="1">The sequence shown here is derived from an EMBL/GenBank/DDBJ whole genome shotgun (WGS) entry which is preliminary data.</text>
</comment>
<gene>
    <name evidence="1" type="ORF">I573_01490</name>
</gene>
<dbReference type="Proteomes" id="UP000015961">
    <property type="component" value="Unassembled WGS sequence"/>
</dbReference>